<dbReference type="EMBL" id="BAAAEN010000045">
    <property type="protein sequence ID" value="GAA0533577.1"/>
    <property type="molecule type" value="Genomic_DNA"/>
</dbReference>
<proteinExistence type="inferred from homology"/>
<evidence type="ECO:0000313" key="3">
    <source>
        <dbReference type="Proteomes" id="UP001501706"/>
    </source>
</evidence>
<dbReference type="InterPro" id="IPR005064">
    <property type="entry name" value="BUG"/>
</dbReference>
<dbReference type="Gene3D" id="3.40.190.10">
    <property type="entry name" value="Periplasmic binding protein-like II"/>
    <property type="match status" value="1"/>
</dbReference>
<dbReference type="Proteomes" id="UP001501706">
    <property type="component" value="Unassembled WGS sequence"/>
</dbReference>
<reference evidence="2 3" key="1">
    <citation type="journal article" date="2019" name="Int. J. Syst. Evol. Microbiol.">
        <title>The Global Catalogue of Microorganisms (GCM) 10K type strain sequencing project: providing services to taxonomists for standard genome sequencing and annotation.</title>
        <authorList>
            <consortium name="The Broad Institute Genomics Platform"/>
            <consortium name="The Broad Institute Genome Sequencing Center for Infectious Disease"/>
            <person name="Wu L."/>
            <person name="Ma J."/>
        </authorList>
    </citation>
    <scope>NUCLEOTIDE SEQUENCE [LARGE SCALE GENOMIC DNA]</scope>
    <source>
        <strain evidence="2 3">JCM 14330</strain>
    </source>
</reference>
<gene>
    <name evidence="2" type="ORF">GCM10009097_58530</name>
</gene>
<accession>A0ABN1D3U4</accession>
<name>A0ABN1D3U4_9BURK</name>
<evidence type="ECO:0000313" key="2">
    <source>
        <dbReference type="EMBL" id="GAA0533577.1"/>
    </source>
</evidence>
<comment type="caution">
    <text evidence="2">The sequence shown here is derived from an EMBL/GenBank/DDBJ whole genome shotgun (WGS) entry which is preliminary data.</text>
</comment>
<dbReference type="CDD" id="cd07012">
    <property type="entry name" value="PBP2_Bug_TTT"/>
    <property type="match status" value="1"/>
</dbReference>
<sequence>MNTQKKLPYSVDDFTPVSLIGTFPMLLVVNSATPARSLDELVKYIRANPRQASSAGSGYAFELQTAALAQRVNLDITFVPFRGANESVQAVASKEVLMTFSDVGPAFGAIQSGLLRPLAVTSPERLSEFPDVPTFAELGFPELQAEYWMALFAPANMPRGVSERISAEVRKALADEEVRTTLKARWVQPWPEEPQVLRARIQSNIEKWTAVRKAAKLEQVE</sequence>
<dbReference type="PANTHER" id="PTHR42928">
    <property type="entry name" value="TRICARBOXYLATE-BINDING PROTEIN"/>
    <property type="match status" value="1"/>
</dbReference>
<protein>
    <recommendedName>
        <fullName evidence="4">Tripartite tricarboxylate transporter family receptor</fullName>
    </recommendedName>
</protein>
<comment type="similarity">
    <text evidence="1">Belongs to the UPF0065 (bug) family.</text>
</comment>
<dbReference type="InterPro" id="IPR042100">
    <property type="entry name" value="Bug_dom1"/>
</dbReference>
<organism evidence="2 3">
    <name type="scientific">Pigmentiphaga daeguensis</name>
    <dbReference type="NCBI Taxonomy" id="414049"/>
    <lineage>
        <taxon>Bacteria</taxon>
        <taxon>Pseudomonadati</taxon>
        <taxon>Pseudomonadota</taxon>
        <taxon>Betaproteobacteria</taxon>
        <taxon>Burkholderiales</taxon>
        <taxon>Alcaligenaceae</taxon>
        <taxon>Pigmentiphaga</taxon>
    </lineage>
</organism>
<dbReference type="SUPFAM" id="SSF53850">
    <property type="entry name" value="Periplasmic binding protein-like II"/>
    <property type="match status" value="1"/>
</dbReference>
<dbReference type="Pfam" id="PF03401">
    <property type="entry name" value="TctC"/>
    <property type="match status" value="1"/>
</dbReference>
<evidence type="ECO:0000256" key="1">
    <source>
        <dbReference type="ARBA" id="ARBA00006987"/>
    </source>
</evidence>
<dbReference type="PANTHER" id="PTHR42928:SF5">
    <property type="entry name" value="BLR1237 PROTEIN"/>
    <property type="match status" value="1"/>
</dbReference>
<dbReference type="Gene3D" id="3.40.190.150">
    <property type="entry name" value="Bordetella uptake gene, domain 1"/>
    <property type="match status" value="1"/>
</dbReference>
<evidence type="ECO:0008006" key="4">
    <source>
        <dbReference type="Google" id="ProtNLM"/>
    </source>
</evidence>
<keyword evidence="3" id="KW-1185">Reference proteome</keyword>